<evidence type="ECO:0000313" key="2">
    <source>
        <dbReference type="Proteomes" id="UP001055247"/>
    </source>
</evidence>
<dbReference type="EMBL" id="BPQO01000021">
    <property type="protein sequence ID" value="GJD90755.1"/>
    <property type="molecule type" value="Genomic_DNA"/>
</dbReference>
<sequence>MPLKSKRLTRQEHAFVQQMVRSGDATEAAHRAGYAQPSSRGGALMRKPDIVARVQAEQAYLLKTEGARVGVGTLIEIAANKQAPAASRVMAARELVKLSGVAAGDDASDKPLHTLSRAELIDAAAKARDALAELDAPVIEGDVVLAGGVFD</sequence>
<dbReference type="InterPro" id="IPR038713">
    <property type="entry name" value="Terminase_Gp1_N_sf"/>
</dbReference>
<keyword evidence="2" id="KW-1185">Reference proteome</keyword>
<dbReference type="Proteomes" id="UP001055247">
    <property type="component" value="Unassembled WGS sequence"/>
</dbReference>
<name>A0AAV4ZQF3_9HYPH</name>
<dbReference type="Gene3D" id="1.10.10.1400">
    <property type="entry name" value="Terminase, small subunit, N-terminal DNA-binding domain, HTH motif"/>
    <property type="match status" value="1"/>
</dbReference>
<dbReference type="AlphaFoldDB" id="A0AAV4ZQF3"/>
<comment type="caution">
    <text evidence="1">The sequence shown here is derived from an EMBL/GenBank/DDBJ whole genome shotgun (WGS) entry which is preliminary data.</text>
</comment>
<organism evidence="1 2">
    <name type="scientific">Methylobacterium hispanicum</name>
    <dbReference type="NCBI Taxonomy" id="270350"/>
    <lineage>
        <taxon>Bacteria</taxon>
        <taxon>Pseudomonadati</taxon>
        <taxon>Pseudomonadota</taxon>
        <taxon>Alphaproteobacteria</taxon>
        <taxon>Hyphomicrobiales</taxon>
        <taxon>Methylobacteriaceae</taxon>
        <taxon>Methylobacterium</taxon>
    </lineage>
</organism>
<accession>A0AAV4ZQF3</accession>
<dbReference type="RefSeq" id="WP_238230975.1">
    <property type="nucleotide sequence ID" value="NZ_BPQO01000021.1"/>
</dbReference>
<protein>
    <recommendedName>
        <fullName evidence="3">Terminase small subunit</fullName>
    </recommendedName>
</protein>
<evidence type="ECO:0008006" key="3">
    <source>
        <dbReference type="Google" id="ProtNLM"/>
    </source>
</evidence>
<reference evidence="1" key="1">
    <citation type="journal article" date="2016" name="Front. Microbiol.">
        <title>Genome Sequence of the Piezophilic, Mesophilic Sulfate-Reducing Bacterium Desulfovibrio indicus J2T.</title>
        <authorList>
            <person name="Cao J."/>
            <person name="Maignien L."/>
            <person name="Shao Z."/>
            <person name="Alain K."/>
            <person name="Jebbar M."/>
        </authorList>
    </citation>
    <scope>NUCLEOTIDE SEQUENCE</scope>
    <source>
        <strain evidence="1">DSM 16372</strain>
    </source>
</reference>
<gene>
    <name evidence="1" type="ORF">BHAOGJBA_4297</name>
</gene>
<proteinExistence type="predicted"/>
<evidence type="ECO:0000313" key="1">
    <source>
        <dbReference type="EMBL" id="GJD90755.1"/>
    </source>
</evidence>
<reference evidence="1" key="2">
    <citation type="submission" date="2021-08" db="EMBL/GenBank/DDBJ databases">
        <authorList>
            <person name="Tani A."/>
            <person name="Ola A."/>
            <person name="Ogura Y."/>
            <person name="Katsura K."/>
            <person name="Hayashi T."/>
        </authorList>
    </citation>
    <scope>NUCLEOTIDE SEQUENCE</scope>
    <source>
        <strain evidence="1">DSM 16372</strain>
    </source>
</reference>